<evidence type="ECO:0000313" key="1">
    <source>
        <dbReference type="EMBL" id="MCW8347588.1"/>
    </source>
</evidence>
<gene>
    <name evidence="1" type="ORF">MD535_16425</name>
</gene>
<organism evidence="1 2">
    <name type="scientific">Vibrio qingdaonensis</name>
    <dbReference type="NCBI Taxonomy" id="2829491"/>
    <lineage>
        <taxon>Bacteria</taxon>
        <taxon>Pseudomonadati</taxon>
        <taxon>Pseudomonadota</taxon>
        <taxon>Gammaproteobacteria</taxon>
        <taxon>Vibrionales</taxon>
        <taxon>Vibrionaceae</taxon>
        <taxon>Vibrio</taxon>
    </lineage>
</organism>
<protein>
    <submittedName>
        <fullName evidence="1">DUF3024 domain-containing protein</fullName>
    </submittedName>
</protein>
<dbReference type="Pfam" id="PF11225">
    <property type="entry name" value="DUF3024"/>
    <property type="match status" value="1"/>
</dbReference>
<dbReference type="AlphaFoldDB" id="A0A9X3HXT4"/>
<evidence type="ECO:0000313" key="2">
    <source>
        <dbReference type="Proteomes" id="UP001155587"/>
    </source>
</evidence>
<dbReference type="EMBL" id="JAKRRY010000023">
    <property type="protein sequence ID" value="MCW8347588.1"/>
    <property type="molecule type" value="Genomic_DNA"/>
</dbReference>
<reference evidence="1" key="1">
    <citation type="submission" date="2022-02" db="EMBL/GenBank/DDBJ databases">
        <title>Vibrio sp. nov, a new bacterium isolated from seawater.</title>
        <authorList>
            <person name="Yuan Y."/>
        </authorList>
    </citation>
    <scope>NUCLEOTIDE SEQUENCE</scope>
    <source>
        <strain evidence="1">ZSDZ65</strain>
    </source>
</reference>
<comment type="caution">
    <text evidence="1">The sequence shown here is derived from an EMBL/GenBank/DDBJ whole genome shotgun (WGS) entry which is preliminary data.</text>
</comment>
<dbReference type="Proteomes" id="UP001155587">
    <property type="component" value="Unassembled WGS sequence"/>
</dbReference>
<name>A0A9X3HXT4_9VIBR</name>
<sequence length="112" mass="13711">MPFSKFEHARYNKMLNTFIEELRPPANIRHELDIEGELTNQTIEIRESIARWDRPTEKQYRSVAKITYVRTQQCWRLYWMRASGKWEKYDAFYHLEQALEAVRKDQYGCFWG</sequence>
<accession>A0A9X3HXT4</accession>
<keyword evidence="2" id="KW-1185">Reference proteome</keyword>
<dbReference type="InterPro" id="IPR021388">
    <property type="entry name" value="DUF3024"/>
</dbReference>
<dbReference type="RefSeq" id="WP_265676116.1">
    <property type="nucleotide sequence ID" value="NZ_JAKRRY010000023.1"/>
</dbReference>
<proteinExistence type="predicted"/>